<protein>
    <recommendedName>
        <fullName evidence="3">Methylated-DNA--protein-cysteine methyltransferase</fullName>
        <ecNumber evidence="2">2.1.1.63</ecNumber>
    </recommendedName>
</protein>
<dbReference type="GO" id="GO:0006281">
    <property type="term" value="P:DNA repair"/>
    <property type="evidence" value="ECO:0007669"/>
    <property type="project" value="InterPro"/>
</dbReference>
<evidence type="ECO:0000259" key="5">
    <source>
        <dbReference type="Pfam" id="PF01035"/>
    </source>
</evidence>
<keyword evidence="7" id="KW-1185">Reference proteome</keyword>
<feature type="domain" description="Methylated-DNA-[protein]-cysteine S-methyltransferase DNA binding" evidence="5">
    <location>
        <begin position="10"/>
        <end position="96"/>
    </location>
</feature>
<dbReference type="GO" id="GO:0003908">
    <property type="term" value="F:methylated-DNA-[protein]-cysteine S-methyltransferase activity"/>
    <property type="evidence" value="ECO:0007669"/>
    <property type="project" value="UniProtKB-EC"/>
</dbReference>
<dbReference type="CDD" id="cd06445">
    <property type="entry name" value="ATase"/>
    <property type="match status" value="1"/>
</dbReference>
<evidence type="ECO:0000256" key="2">
    <source>
        <dbReference type="ARBA" id="ARBA00011918"/>
    </source>
</evidence>
<proteinExistence type="inferred from homology"/>
<reference evidence="6" key="1">
    <citation type="submission" date="2019-04" db="EMBL/GenBank/DDBJ databases">
        <title>Sequencing of skin fungus with MAO and IRED activity.</title>
        <authorList>
            <person name="Marsaioli A.J."/>
            <person name="Bonatto J.M.C."/>
            <person name="Reis Junior O."/>
        </authorList>
    </citation>
    <scope>NUCLEOTIDE SEQUENCE</scope>
    <source>
        <strain evidence="6">30M1</strain>
    </source>
</reference>
<dbReference type="InterPro" id="IPR014048">
    <property type="entry name" value="MethylDNA_cys_MeTrfase_DNA-bd"/>
</dbReference>
<dbReference type="Proteomes" id="UP000801428">
    <property type="component" value="Unassembled WGS sequence"/>
</dbReference>
<evidence type="ECO:0000313" key="7">
    <source>
        <dbReference type="Proteomes" id="UP000801428"/>
    </source>
</evidence>
<dbReference type="AlphaFoldDB" id="A0A9P4W9I5"/>
<evidence type="ECO:0000256" key="4">
    <source>
        <dbReference type="ARBA" id="ARBA00022763"/>
    </source>
</evidence>
<dbReference type="EC" id="2.1.1.63" evidence="2"/>
<sequence>MSKAPKVTEYQERVYALLQQIPEGRITTYAAMSRALNSSPRAIGGALRNNPFAPEIPCHRCIASTGFIGGFKGDWEKVPSGQNQESKRELLKEEGVLFDENGYLIDKKVLWDEFDVQNRKTVGR</sequence>
<dbReference type="InterPro" id="IPR036217">
    <property type="entry name" value="MethylDNA_cys_MeTrfase_DNAb"/>
</dbReference>
<dbReference type="PANTHER" id="PTHR10815">
    <property type="entry name" value="METHYLATED-DNA--PROTEIN-CYSTEINE METHYLTRANSFERASE"/>
    <property type="match status" value="1"/>
</dbReference>
<dbReference type="Gene3D" id="1.10.10.10">
    <property type="entry name" value="Winged helix-like DNA-binding domain superfamily/Winged helix DNA-binding domain"/>
    <property type="match status" value="1"/>
</dbReference>
<keyword evidence="4" id="KW-0227">DNA damage</keyword>
<dbReference type="PANTHER" id="PTHR10815:SF13">
    <property type="entry name" value="METHYLATED-DNA--PROTEIN-CYSTEINE METHYLTRANSFERASE"/>
    <property type="match status" value="1"/>
</dbReference>
<evidence type="ECO:0000256" key="1">
    <source>
        <dbReference type="ARBA" id="ARBA00008711"/>
    </source>
</evidence>
<evidence type="ECO:0000256" key="3">
    <source>
        <dbReference type="ARBA" id="ARBA00015377"/>
    </source>
</evidence>
<comment type="similarity">
    <text evidence="1">Belongs to the MGMT family.</text>
</comment>
<dbReference type="InterPro" id="IPR036388">
    <property type="entry name" value="WH-like_DNA-bd_sf"/>
</dbReference>
<dbReference type="SUPFAM" id="SSF46767">
    <property type="entry name" value="Methylated DNA-protein cysteine methyltransferase, C-terminal domain"/>
    <property type="match status" value="1"/>
</dbReference>
<evidence type="ECO:0000313" key="6">
    <source>
        <dbReference type="EMBL" id="KAF3004115.1"/>
    </source>
</evidence>
<gene>
    <name evidence="6" type="ORF">E8E13_004372</name>
</gene>
<dbReference type="NCBIfam" id="TIGR00589">
    <property type="entry name" value="ogt"/>
    <property type="match status" value="1"/>
</dbReference>
<dbReference type="OrthoDB" id="1907495at2759"/>
<accession>A0A9P4W9I5</accession>
<dbReference type="EMBL" id="SWKU01000008">
    <property type="protein sequence ID" value="KAF3004115.1"/>
    <property type="molecule type" value="Genomic_DNA"/>
</dbReference>
<organism evidence="6 7">
    <name type="scientific">Curvularia kusanoi</name>
    <name type="common">Cochliobolus kusanoi</name>
    <dbReference type="NCBI Taxonomy" id="90978"/>
    <lineage>
        <taxon>Eukaryota</taxon>
        <taxon>Fungi</taxon>
        <taxon>Dikarya</taxon>
        <taxon>Ascomycota</taxon>
        <taxon>Pezizomycotina</taxon>
        <taxon>Dothideomycetes</taxon>
        <taxon>Pleosporomycetidae</taxon>
        <taxon>Pleosporales</taxon>
        <taxon>Pleosporineae</taxon>
        <taxon>Pleosporaceae</taxon>
        <taxon>Curvularia</taxon>
    </lineage>
</organism>
<dbReference type="Pfam" id="PF01035">
    <property type="entry name" value="DNA_binding_1"/>
    <property type="match status" value="1"/>
</dbReference>
<comment type="caution">
    <text evidence="6">The sequence shown here is derived from an EMBL/GenBank/DDBJ whole genome shotgun (WGS) entry which is preliminary data.</text>
</comment>
<name>A0A9P4W9I5_CURKU</name>